<proteinExistence type="inferred from homology"/>
<keyword evidence="2" id="KW-0963">Cytoplasm</keyword>
<evidence type="ECO:0000256" key="6">
    <source>
        <dbReference type="ARBA" id="ARBA00033750"/>
    </source>
</evidence>
<dbReference type="InterPro" id="IPR038968">
    <property type="entry name" value="CSTPP1"/>
</dbReference>
<sequence>MNRFNSTVPVDQYLAESNVLFYLSDAVTQLLEHKEEYTQFGVIRYFAEYFSSVKNSNHILFREYSYIKATPHNRASFIRVFWRCYRQIGKSGDLLSMLEYRSHIVSRLLWEMVQSAARLGRVPNTVIAPTSTPPSSSPL</sequence>
<gene>
    <name evidence="9" type="ORF">AKAME5_002297100</name>
</gene>
<organism evidence="9 10">
    <name type="scientific">Lates japonicus</name>
    <name type="common">Japanese lates</name>
    <dbReference type="NCBI Taxonomy" id="270547"/>
    <lineage>
        <taxon>Eukaryota</taxon>
        <taxon>Metazoa</taxon>
        <taxon>Chordata</taxon>
        <taxon>Craniata</taxon>
        <taxon>Vertebrata</taxon>
        <taxon>Euteleostomi</taxon>
        <taxon>Actinopterygii</taxon>
        <taxon>Neopterygii</taxon>
        <taxon>Teleostei</taxon>
        <taxon>Neoteleostei</taxon>
        <taxon>Acanthomorphata</taxon>
        <taxon>Carangaria</taxon>
        <taxon>Carangaria incertae sedis</taxon>
        <taxon>Centropomidae</taxon>
        <taxon>Lates</taxon>
    </lineage>
</organism>
<comment type="subcellular location">
    <subcellularLocation>
        <location evidence="1">Cytoplasm</location>
        <location evidence="1">Cytoskeleton</location>
        <location evidence="1">Microtubule organizing center</location>
        <location evidence="1">Centrosome</location>
        <location evidence="1">Centriolar satellite</location>
    </subcellularLocation>
</comment>
<dbReference type="PANTHER" id="PTHR34252:SF1">
    <property type="entry name" value="CENTRIOLAR SATELLITE-ASSOCIATED TUBULIN POLYGLUTAMYLASE COMPLEX REGULATOR 1"/>
    <property type="match status" value="1"/>
</dbReference>
<dbReference type="AlphaFoldDB" id="A0AAD3NGQ1"/>
<evidence type="ECO:0000256" key="5">
    <source>
        <dbReference type="ARBA" id="ARBA00023212"/>
    </source>
</evidence>
<dbReference type="CDD" id="cd22959">
    <property type="entry name" value="DD_C11orf49"/>
    <property type="match status" value="1"/>
</dbReference>
<dbReference type="EMBL" id="BRZM01000686">
    <property type="protein sequence ID" value="GLD71649.1"/>
    <property type="molecule type" value="Genomic_DNA"/>
</dbReference>
<protein>
    <recommendedName>
        <fullName evidence="7">Centriolar satellite-associated tubulin polyglutamylase complex regulator 1</fullName>
    </recommendedName>
</protein>
<evidence type="ECO:0000256" key="1">
    <source>
        <dbReference type="ARBA" id="ARBA00004607"/>
    </source>
</evidence>
<dbReference type="GO" id="GO:0034451">
    <property type="term" value="C:centriolar satellite"/>
    <property type="evidence" value="ECO:0007669"/>
    <property type="project" value="UniProtKB-SubCell"/>
</dbReference>
<name>A0AAD3NGQ1_LATJO</name>
<dbReference type="GO" id="GO:0005874">
    <property type="term" value="C:microtubule"/>
    <property type="evidence" value="ECO:0007669"/>
    <property type="project" value="UniProtKB-KW"/>
</dbReference>
<keyword evidence="4" id="KW-0493">Microtubule</keyword>
<comment type="caution">
    <text evidence="9">The sequence shown here is derived from an EMBL/GenBank/DDBJ whole genome shotgun (WGS) entry which is preliminary data.</text>
</comment>
<keyword evidence="10" id="KW-1185">Reference proteome</keyword>
<evidence type="ECO:0000256" key="3">
    <source>
        <dbReference type="ARBA" id="ARBA00022553"/>
    </source>
</evidence>
<evidence type="ECO:0000256" key="2">
    <source>
        <dbReference type="ARBA" id="ARBA00022490"/>
    </source>
</evidence>
<keyword evidence="3" id="KW-0597">Phosphoprotein</keyword>
<evidence type="ECO:0000313" key="10">
    <source>
        <dbReference type="Proteomes" id="UP001279410"/>
    </source>
</evidence>
<comment type="function">
    <text evidence="8">Regulator of the tubulin polyglutamylase complex (TPGC) that controls cytoskeletal organization, nuclear shape, and cilium disassembly by balancing microtubule and actin assembly. Regulates the assembly and stability of the TPGC and thereby modulates polyglutamylation of the microtubule, which antagonizes MAP4 binding.</text>
</comment>
<keyword evidence="5" id="KW-0206">Cytoskeleton</keyword>
<evidence type="ECO:0000256" key="8">
    <source>
        <dbReference type="ARBA" id="ARBA00045673"/>
    </source>
</evidence>
<evidence type="ECO:0000256" key="7">
    <source>
        <dbReference type="ARBA" id="ARBA00033769"/>
    </source>
</evidence>
<reference evidence="9" key="1">
    <citation type="submission" date="2022-08" db="EMBL/GenBank/DDBJ databases">
        <title>Genome sequencing of akame (Lates japonicus).</title>
        <authorList>
            <person name="Hashiguchi Y."/>
            <person name="Takahashi H."/>
        </authorList>
    </citation>
    <scope>NUCLEOTIDE SEQUENCE</scope>
    <source>
        <strain evidence="9">Kochi</strain>
    </source>
</reference>
<accession>A0AAD3NGQ1</accession>
<comment type="similarity">
    <text evidence="6">Belongs to the CSTPP1 family.</text>
</comment>
<evidence type="ECO:0000256" key="4">
    <source>
        <dbReference type="ARBA" id="ARBA00022701"/>
    </source>
</evidence>
<dbReference type="Proteomes" id="UP001279410">
    <property type="component" value="Unassembled WGS sequence"/>
</dbReference>
<dbReference type="PANTHER" id="PTHR34252">
    <property type="entry name" value="UPF0705 PROTEIN C11ORF49"/>
    <property type="match status" value="1"/>
</dbReference>
<evidence type="ECO:0000313" key="9">
    <source>
        <dbReference type="EMBL" id="GLD71649.1"/>
    </source>
</evidence>